<accession>A0ACB7XFQ9</accession>
<organism evidence="1 2">
    <name type="scientific">Vaccinium darrowii</name>
    <dbReference type="NCBI Taxonomy" id="229202"/>
    <lineage>
        <taxon>Eukaryota</taxon>
        <taxon>Viridiplantae</taxon>
        <taxon>Streptophyta</taxon>
        <taxon>Embryophyta</taxon>
        <taxon>Tracheophyta</taxon>
        <taxon>Spermatophyta</taxon>
        <taxon>Magnoliopsida</taxon>
        <taxon>eudicotyledons</taxon>
        <taxon>Gunneridae</taxon>
        <taxon>Pentapetalae</taxon>
        <taxon>asterids</taxon>
        <taxon>Ericales</taxon>
        <taxon>Ericaceae</taxon>
        <taxon>Vaccinioideae</taxon>
        <taxon>Vaccinieae</taxon>
        <taxon>Vaccinium</taxon>
    </lineage>
</organism>
<protein>
    <submittedName>
        <fullName evidence="1">Uncharacterized protein</fullName>
    </submittedName>
</protein>
<name>A0ACB7XFQ9_9ERIC</name>
<dbReference type="Proteomes" id="UP000828048">
    <property type="component" value="Chromosome 10"/>
</dbReference>
<comment type="caution">
    <text evidence="1">The sequence shown here is derived from an EMBL/GenBank/DDBJ whole genome shotgun (WGS) entry which is preliminary data.</text>
</comment>
<reference evidence="1 2" key="1">
    <citation type="journal article" date="2021" name="Hortic Res">
        <title>High-quality reference genome and annotation aids understanding of berry development for evergreen blueberry (Vaccinium darrowii).</title>
        <authorList>
            <person name="Yu J."/>
            <person name="Hulse-Kemp A.M."/>
            <person name="Babiker E."/>
            <person name="Staton M."/>
        </authorList>
    </citation>
    <scope>NUCLEOTIDE SEQUENCE [LARGE SCALE GENOMIC DNA]</scope>
    <source>
        <strain evidence="2">cv. NJ 8807/NJ 8810</strain>
        <tissue evidence="1">Young leaf</tissue>
    </source>
</reference>
<proteinExistence type="predicted"/>
<gene>
    <name evidence="1" type="ORF">Vadar_006455</name>
</gene>
<evidence type="ECO:0000313" key="1">
    <source>
        <dbReference type="EMBL" id="KAH7839624.1"/>
    </source>
</evidence>
<keyword evidence="2" id="KW-1185">Reference proteome</keyword>
<evidence type="ECO:0000313" key="2">
    <source>
        <dbReference type="Proteomes" id="UP000828048"/>
    </source>
</evidence>
<dbReference type="EMBL" id="CM037160">
    <property type="protein sequence ID" value="KAH7839624.1"/>
    <property type="molecule type" value="Genomic_DNA"/>
</dbReference>
<sequence>MAPVDDGGGDKTRILESLKKSCKMILFNTFKELEGKYLDYLPLLLDKKIVSVGPVVQEIVDENKDSKILQWLKTKDELSSVFVSFASENFLSKEEWEELAHGLELSGVNFIWVVKFPVGEGPKIEEALPVEFLDRIGKRGLVVDGWAPQAQILAHSSTGGFLSHCGWNSTLESLKFGVPIIAMPMSHDQPINDKVLEDVGVGVEIERNANRRINRENIAHDQPINGKVLEDVGVGVEIERNANSRINRENIAQVITKVVKDESGADLRTKAREFSEIIRMKGEKDIDGMVEGLLQLCNEGKWFENY</sequence>